<evidence type="ECO:0000256" key="5">
    <source>
        <dbReference type="ARBA" id="ARBA00041319"/>
    </source>
</evidence>
<evidence type="ECO:0000313" key="6">
    <source>
        <dbReference type="EMBL" id="UTG71903.1"/>
    </source>
</evidence>
<organism evidence="7 8">
    <name type="scientific">Neisseria subflava</name>
    <dbReference type="NCBI Taxonomy" id="28449"/>
    <lineage>
        <taxon>Bacteria</taxon>
        <taxon>Pseudomonadati</taxon>
        <taxon>Pseudomonadota</taxon>
        <taxon>Betaproteobacteria</taxon>
        <taxon>Neisseriales</taxon>
        <taxon>Neisseriaceae</taxon>
        <taxon>Neisseria</taxon>
    </lineage>
</organism>
<dbReference type="Proteomes" id="UP001057305">
    <property type="component" value="Chromosome"/>
</dbReference>
<dbReference type="EMBL" id="CP073118">
    <property type="protein sequence ID" value="UTG74984.1"/>
    <property type="molecule type" value="Genomic_DNA"/>
</dbReference>
<dbReference type="SUPFAM" id="SSF69754">
    <property type="entry name" value="Ribosome binding protein Y (YfiA homologue)"/>
    <property type="match status" value="1"/>
</dbReference>
<evidence type="ECO:0000313" key="7">
    <source>
        <dbReference type="EMBL" id="UTG74984.1"/>
    </source>
</evidence>
<dbReference type="InterPro" id="IPR050574">
    <property type="entry name" value="HPF/YfiA_ribosome-assoc"/>
</dbReference>
<evidence type="ECO:0000313" key="8">
    <source>
        <dbReference type="Proteomes" id="UP001057336"/>
    </source>
</evidence>
<dbReference type="InterPro" id="IPR003489">
    <property type="entry name" value="RHF/RaiA"/>
</dbReference>
<evidence type="ECO:0000256" key="1">
    <source>
        <dbReference type="ARBA" id="ARBA00022845"/>
    </source>
</evidence>
<comment type="subunit">
    <text evidence="3">Associates exclusively with 100S ribosomes, which are dimers of 70S ribosomes.</text>
</comment>
<evidence type="ECO:0000256" key="3">
    <source>
        <dbReference type="ARBA" id="ARBA00038695"/>
    </source>
</evidence>
<dbReference type="PANTHER" id="PTHR33231:SF1">
    <property type="entry name" value="30S RIBOSOMAL PROTEIN"/>
    <property type="match status" value="1"/>
</dbReference>
<reference evidence="7" key="1">
    <citation type="submission" date="2021-04" db="EMBL/GenBank/DDBJ databases">
        <title>Characterizing Neisseria spp. as novel respiratory pathobionts in bronchiectasis.</title>
        <authorList>
            <person name="Li L."/>
            <person name="Mac Aogain M."/>
            <person name="Xu T."/>
            <person name="Jaggi T.K."/>
            <person name="Chan L.Y."/>
            <person name="Keir H.R."/>
            <person name="Dicker A.J."/>
            <person name="Qu J."/>
            <person name="Liu Y."/>
            <person name="Chen H.S."/>
            <person name="Koh M.S."/>
            <person name="Ong T.H."/>
            <person name="Lim A.Y.H."/>
            <person name="Abisheganaden J."/>
            <person name="Low T.B."/>
            <person name="Oliver B.G."/>
            <person name="Tan N.S."/>
            <person name="Fang M."/>
            <person name="Chalmers J.D."/>
            <person name="Chotirmall S.H."/>
        </authorList>
    </citation>
    <scope>NUCLEOTIDE SEQUENCE</scope>
    <source>
        <strain evidence="7">CG0073</strain>
        <strain evidence="6">TT0073</strain>
    </source>
</reference>
<dbReference type="GeneID" id="49950122"/>
<gene>
    <name evidence="7" type="primary">raiA</name>
    <name evidence="7" type="ORF">KCG53_05940</name>
    <name evidence="6" type="ORF">KCG56_11380</name>
</gene>
<proteinExistence type="inferred from homology"/>
<dbReference type="GO" id="GO:0022627">
    <property type="term" value="C:cytosolic small ribosomal subunit"/>
    <property type="evidence" value="ECO:0007669"/>
    <property type="project" value="TreeGrafter"/>
</dbReference>
<dbReference type="Proteomes" id="UP001057336">
    <property type="component" value="Chromosome"/>
</dbReference>
<sequence length="104" mass="11570">MNLKITGLNFDVTEAIKNYVSDKLARINRHADNIISVTITLSVEKVNQKAEADAHLAGKDLHVEAIEQDMYAAIDVLMDKLDRAVLKHKEKSGDVRSTVKPEAE</sequence>
<dbReference type="GO" id="GO:0043024">
    <property type="term" value="F:ribosomal small subunit binding"/>
    <property type="evidence" value="ECO:0007669"/>
    <property type="project" value="TreeGrafter"/>
</dbReference>
<protein>
    <recommendedName>
        <fullName evidence="4">Ribosome hibernation promoting factor</fullName>
    </recommendedName>
    <alternativeName>
        <fullName evidence="5">Hibernation factor HPF</fullName>
    </alternativeName>
</protein>
<dbReference type="Gene3D" id="3.30.160.100">
    <property type="entry name" value="Ribosome hibernation promotion factor-like"/>
    <property type="match status" value="1"/>
</dbReference>
<dbReference type="GO" id="GO:0045900">
    <property type="term" value="P:negative regulation of translational elongation"/>
    <property type="evidence" value="ECO:0007669"/>
    <property type="project" value="TreeGrafter"/>
</dbReference>
<dbReference type="EMBL" id="CP073116">
    <property type="protein sequence ID" value="UTG71903.1"/>
    <property type="molecule type" value="Genomic_DNA"/>
</dbReference>
<dbReference type="InterPro" id="IPR036567">
    <property type="entry name" value="RHF-like"/>
</dbReference>
<dbReference type="CDD" id="cd00552">
    <property type="entry name" value="RaiA"/>
    <property type="match status" value="1"/>
</dbReference>
<keyword evidence="1" id="KW-0810">Translation regulation</keyword>
<dbReference type="AlphaFoldDB" id="A0A4D7WNR0"/>
<accession>A0A4D7WNR0</accession>
<evidence type="ECO:0000256" key="4">
    <source>
        <dbReference type="ARBA" id="ARBA00041148"/>
    </source>
</evidence>
<dbReference type="Pfam" id="PF02482">
    <property type="entry name" value="Ribosomal_S30AE"/>
    <property type="match status" value="1"/>
</dbReference>
<evidence type="ECO:0000256" key="2">
    <source>
        <dbReference type="ARBA" id="ARBA00038434"/>
    </source>
</evidence>
<dbReference type="RefSeq" id="WP_003686778.1">
    <property type="nucleotide sequence ID" value="NZ_CAJPLX010000005.1"/>
</dbReference>
<dbReference type="PANTHER" id="PTHR33231">
    <property type="entry name" value="30S RIBOSOMAL PROTEIN"/>
    <property type="match status" value="1"/>
</dbReference>
<dbReference type="FunFam" id="3.30.160.100:FF:000001">
    <property type="entry name" value="Ribosome hibernation promoting factor"/>
    <property type="match status" value="1"/>
</dbReference>
<dbReference type="NCBIfam" id="TIGR00741">
    <property type="entry name" value="yfiA"/>
    <property type="match status" value="1"/>
</dbReference>
<name>A0A4D7WNR0_NEISU</name>
<comment type="similarity">
    <text evidence="2">Belongs to the HPF/YfiA ribosome-associated protein family. Short HPF subfamily.</text>
</comment>